<dbReference type="NCBIfam" id="TIGR00194">
    <property type="entry name" value="uvrC"/>
    <property type="match status" value="1"/>
</dbReference>
<reference evidence="10 11" key="1">
    <citation type="submission" date="2018-09" db="EMBL/GenBank/DDBJ databases">
        <title>Discovery and Ecogenomic Context for Candidatus Cryosericales, a Global Caldiserica Order Active in Thawing Permafrost.</title>
        <authorList>
            <person name="Martinez M.A."/>
            <person name="Woodcroft B.J."/>
            <person name="Ignacio Espinoza J.C."/>
            <person name="Zayed A."/>
            <person name="Singleton C.M."/>
            <person name="Boyd J."/>
            <person name="Li Y.-F."/>
            <person name="Purvine S."/>
            <person name="Maughan H."/>
            <person name="Hodgkins S.B."/>
            <person name="Anderson D."/>
            <person name="Sederholm M."/>
            <person name="Temperton B."/>
            <person name="Saleska S.R."/>
            <person name="Tyson G.W."/>
            <person name="Rich V.I."/>
        </authorList>
    </citation>
    <scope>NUCLEOTIDE SEQUENCE [LARGE SCALE GENOMIC DNA]</scope>
    <source>
        <strain evidence="10 11">SMC6</strain>
    </source>
</reference>
<gene>
    <name evidence="10" type="primary">uvrC</name>
    <name evidence="10" type="ORF">SMC6_02560</name>
</gene>
<dbReference type="InterPro" id="IPR047296">
    <property type="entry name" value="GIY-YIG_UvrC_Cho"/>
</dbReference>
<dbReference type="PROSITE" id="PS50151">
    <property type="entry name" value="UVR"/>
    <property type="match status" value="1"/>
</dbReference>
<dbReference type="InterPro" id="IPR036876">
    <property type="entry name" value="UVR_dom_sf"/>
</dbReference>
<keyword evidence="6" id="KW-0742">SOS response</keyword>
<dbReference type="SMART" id="SM00465">
    <property type="entry name" value="GIYc"/>
    <property type="match status" value="1"/>
</dbReference>
<evidence type="ECO:0000313" key="10">
    <source>
        <dbReference type="EMBL" id="RIE09532.1"/>
    </source>
</evidence>
<dbReference type="Pfam" id="PF08459">
    <property type="entry name" value="UvrC_RNaseH_dom"/>
    <property type="match status" value="1"/>
</dbReference>
<keyword evidence="3" id="KW-0228">DNA excision</keyword>
<dbReference type="Pfam" id="PF02151">
    <property type="entry name" value="UVR"/>
    <property type="match status" value="1"/>
</dbReference>
<dbReference type="InterPro" id="IPR001943">
    <property type="entry name" value="UVR_dom"/>
</dbReference>
<feature type="domain" description="UvrC family homology region profile" evidence="9">
    <location>
        <begin position="238"/>
        <end position="463"/>
    </location>
</feature>
<dbReference type="Pfam" id="PF22920">
    <property type="entry name" value="UvrC_RNaseH"/>
    <property type="match status" value="1"/>
</dbReference>
<proteinExistence type="predicted"/>
<dbReference type="InterPro" id="IPR050066">
    <property type="entry name" value="UvrABC_protein_C"/>
</dbReference>
<dbReference type="InterPro" id="IPR000305">
    <property type="entry name" value="GIY-YIG_endonuc"/>
</dbReference>
<dbReference type="FunFam" id="3.40.1440.10:FF:000001">
    <property type="entry name" value="UvrABC system protein C"/>
    <property type="match status" value="1"/>
</dbReference>
<dbReference type="InterPro" id="IPR004791">
    <property type="entry name" value="UvrC"/>
</dbReference>
<keyword evidence="5" id="KW-0234">DNA repair</keyword>
<dbReference type="InterPro" id="IPR001162">
    <property type="entry name" value="UvrC_RNase_H_dom"/>
</dbReference>
<feature type="domain" description="GIY-YIG" evidence="8">
    <location>
        <begin position="1"/>
        <end position="77"/>
    </location>
</feature>
<dbReference type="Gene3D" id="3.40.1440.10">
    <property type="entry name" value="GIY-YIG endonuclease"/>
    <property type="match status" value="1"/>
</dbReference>
<keyword evidence="4" id="KW-0267">Excision nuclease</keyword>
<dbReference type="Proteomes" id="UP000266260">
    <property type="component" value="Unassembled WGS sequence"/>
</dbReference>
<evidence type="ECO:0000259" key="8">
    <source>
        <dbReference type="PROSITE" id="PS50164"/>
    </source>
</evidence>
<evidence type="ECO:0000259" key="7">
    <source>
        <dbReference type="PROSITE" id="PS50151"/>
    </source>
</evidence>
<evidence type="ECO:0000313" key="11">
    <source>
        <dbReference type="Proteomes" id="UP000266260"/>
    </source>
</evidence>
<evidence type="ECO:0000256" key="3">
    <source>
        <dbReference type="ARBA" id="ARBA00022769"/>
    </source>
</evidence>
<dbReference type="GO" id="GO:0006289">
    <property type="term" value="P:nucleotide-excision repair"/>
    <property type="evidence" value="ECO:0007669"/>
    <property type="project" value="InterPro"/>
</dbReference>
<comment type="caution">
    <text evidence="10">The sequence shown here is derived from an EMBL/GenBank/DDBJ whole genome shotgun (WGS) entry which is preliminary data.</text>
</comment>
<evidence type="ECO:0000256" key="5">
    <source>
        <dbReference type="ARBA" id="ARBA00023204"/>
    </source>
</evidence>
<dbReference type="PROSITE" id="PS50164">
    <property type="entry name" value="GIY_YIG"/>
    <property type="match status" value="1"/>
</dbReference>
<dbReference type="EMBL" id="QXIT01000047">
    <property type="protein sequence ID" value="RIE09532.1"/>
    <property type="molecule type" value="Genomic_DNA"/>
</dbReference>
<protein>
    <submittedName>
        <fullName evidence="10">Excinuclease ABC subunit UvrC</fullName>
    </submittedName>
</protein>
<dbReference type="InterPro" id="IPR035901">
    <property type="entry name" value="GIY-YIG_endonuc_sf"/>
</dbReference>
<dbReference type="Gene3D" id="3.30.420.340">
    <property type="entry name" value="UvrC, RNAse H endonuclease domain"/>
    <property type="match status" value="1"/>
</dbReference>
<dbReference type="Pfam" id="PF01541">
    <property type="entry name" value="GIY-YIG"/>
    <property type="match status" value="1"/>
</dbReference>
<organism evidence="10 11">
    <name type="scientific">Candidatus Cryosericum odellii</name>
    <dbReference type="NCBI Taxonomy" id="2290917"/>
    <lineage>
        <taxon>Bacteria</taxon>
        <taxon>Pseudomonadati</taxon>
        <taxon>Caldisericota/Cryosericota group</taxon>
        <taxon>Candidatus Cryosericota</taxon>
        <taxon>Candidatus Cryosericia</taxon>
        <taxon>Candidatus Cryosericales</taxon>
        <taxon>Candidatus Cryosericaceae</taxon>
        <taxon>Candidatus Cryosericum</taxon>
    </lineage>
</organism>
<dbReference type="PANTHER" id="PTHR30562:SF1">
    <property type="entry name" value="UVRABC SYSTEM PROTEIN C"/>
    <property type="match status" value="1"/>
</dbReference>
<dbReference type="PANTHER" id="PTHR30562">
    <property type="entry name" value="UVRC/OXIDOREDUCTASE"/>
    <property type="match status" value="1"/>
</dbReference>
<dbReference type="PROSITE" id="PS50165">
    <property type="entry name" value="UVRC"/>
    <property type="match status" value="1"/>
</dbReference>
<evidence type="ECO:0000256" key="4">
    <source>
        <dbReference type="ARBA" id="ARBA00022881"/>
    </source>
</evidence>
<evidence type="ECO:0000259" key="9">
    <source>
        <dbReference type="PROSITE" id="PS50165"/>
    </source>
</evidence>
<accession>A0A398D303</accession>
<dbReference type="CDD" id="cd10434">
    <property type="entry name" value="GIY-YIG_UvrC_Cho"/>
    <property type="match status" value="1"/>
</dbReference>
<dbReference type="GO" id="GO:0009381">
    <property type="term" value="F:excinuclease ABC activity"/>
    <property type="evidence" value="ECO:0007669"/>
    <property type="project" value="InterPro"/>
</dbReference>
<sequence length="530" mass="59503">MPGVYVIRDSSDRIIYVGKAKNLRKRVESYFRNDLNPKTRSMVGNARFFSFITAGHEDQALVLESNFIKCYKPHYNIQLIDGKSYPLIELTGEAFPILRKTRRVTTARSRYFGPYPKSGLLNLGLDSLRHAFPVRTCHRRIDPAKTTKPCLDFDLGLCLAPCGNRCSQDEYAEVVQDLSAFLNGKMRTLLRQLENSMDQASRSQQYERAVRYRDSCLALKGLFERYAVFAPGARDMDVFAFHQQGNLVAVVRQALREGRLIASTEFIYDLKGKEALDAVMRADLIIDFYQRFRVAAPTRIAVDAVGAEATIVRERLRVVLGTAISLASPRSTETSRLLRFAAENAEQKLIASTRATDIPAQLSVLKAVLDLEHLPVRIEGYDVSNISGKDATVSMVVFVAGKPAKDQYRLFNMRSLDTPNDPAMLAEALARRFARWSDITFGDPANLLLIDGGLSQLGAVCAVRDNAGVNVPVVGIAKKEELLYREGTPEPVRLSHDSGALLLLMAVRDEAHRFGKREFHKRHERPLKHR</sequence>
<feature type="domain" description="UVR" evidence="7">
    <location>
        <begin position="187"/>
        <end position="222"/>
    </location>
</feature>
<evidence type="ECO:0000256" key="1">
    <source>
        <dbReference type="ARBA" id="ARBA00022490"/>
    </source>
</evidence>
<keyword evidence="2" id="KW-0227">DNA damage</keyword>
<keyword evidence="1" id="KW-0963">Cytoplasm</keyword>
<dbReference type="AlphaFoldDB" id="A0A398D303"/>
<keyword evidence="11" id="KW-1185">Reference proteome</keyword>
<dbReference type="SUPFAM" id="SSF82771">
    <property type="entry name" value="GIY-YIG endonuclease"/>
    <property type="match status" value="1"/>
</dbReference>
<dbReference type="SUPFAM" id="SSF46600">
    <property type="entry name" value="C-terminal UvrC-binding domain of UvrB"/>
    <property type="match status" value="1"/>
</dbReference>
<evidence type="ECO:0000256" key="2">
    <source>
        <dbReference type="ARBA" id="ARBA00022763"/>
    </source>
</evidence>
<name>A0A398D303_9BACT</name>
<dbReference type="InterPro" id="IPR038476">
    <property type="entry name" value="UvrC_RNase_H_dom_sf"/>
</dbReference>
<dbReference type="GO" id="GO:0009380">
    <property type="term" value="C:excinuclease repair complex"/>
    <property type="evidence" value="ECO:0007669"/>
    <property type="project" value="InterPro"/>
</dbReference>
<evidence type="ECO:0000256" key="6">
    <source>
        <dbReference type="ARBA" id="ARBA00023236"/>
    </source>
</evidence>
<dbReference type="GO" id="GO:0009432">
    <property type="term" value="P:SOS response"/>
    <property type="evidence" value="ECO:0007669"/>
    <property type="project" value="UniProtKB-KW"/>
</dbReference>